<reference evidence="1 2" key="1">
    <citation type="submission" date="2018-06" db="EMBL/GenBank/DDBJ databases">
        <title>Genomic Encyclopedia of Type Strains, Phase IV (KMG-IV): sequencing the most valuable type-strain genomes for metagenomic binning, comparative biology and taxonomic classification.</title>
        <authorList>
            <person name="Goeker M."/>
        </authorList>
    </citation>
    <scope>NUCLEOTIDE SEQUENCE [LARGE SCALE GENOMIC DNA]</scope>
    <source>
        <strain evidence="1 2">DSM 25532</strain>
    </source>
</reference>
<organism evidence="1 2">
    <name type="scientific">Roseimicrobium gellanilyticum</name>
    <dbReference type="NCBI Taxonomy" id="748857"/>
    <lineage>
        <taxon>Bacteria</taxon>
        <taxon>Pseudomonadati</taxon>
        <taxon>Verrucomicrobiota</taxon>
        <taxon>Verrucomicrobiia</taxon>
        <taxon>Verrucomicrobiales</taxon>
        <taxon>Verrucomicrobiaceae</taxon>
        <taxon>Roseimicrobium</taxon>
    </lineage>
</organism>
<sequence length="191" mass="21418">MYLSRRKKRVLIGMLVLPLLLLGSAWVYLKREIANPLRIQVASREYLGVGVLQGHRYQIDVENPSDAPVHLHSAYMSPVLPDPEGISPGGGFQPVSIRGMGSDISSATSVSVWYPMVIPPRSTARLECHFIIGDKEPHIEYYWASERRYRAHAWFARQSLLFGEGFDTYFTFFTPRQAGLTLASTGPAQGH</sequence>
<evidence type="ECO:0000313" key="2">
    <source>
        <dbReference type="Proteomes" id="UP000253426"/>
    </source>
</evidence>
<accession>A0A366H4X7</accession>
<name>A0A366H4X7_9BACT</name>
<keyword evidence="2" id="KW-1185">Reference proteome</keyword>
<proteinExistence type="predicted"/>
<dbReference type="AlphaFoldDB" id="A0A366H4X7"/>
<dbReference type="Proteomes" id="UP000253426">
    <property type="component" value="Unassembled WGS sequence"/>
</dbReference>
<gene>
    <name evidence="1" type="ORF">DES53_115109</name>
</gene>
<comment type="caution">
    <text evidence="1">The sequence shown here is derived from an EMBL/GenBank/DDBJ whole genome shotgun (WGS) entry which is preliminary data.</text>
</comment>
<evidence type="ECO:0000313" key="1">
    <source>
        <dbReference type="EMBL" id="RBP36968.1"/>
    </source>
</evidence>
<dbReference type="EMBL" id="QNRR01000015">
    <property type="protein sequence ID" value="RBP36968.1"/>
    <property type="molecule type" value="Genomic_DNA"/>
</dbReference>
<protein>
    <submittedName>
        <fullName evidence="1">Uncharacterized protein</fullName>
    </submittedName>
</protein>